<sequence>MKIAAVVLALAGFALAQSDSDNRPYELLIHKDGPVCSFVSLQKSQIHKDLLSNPNGRISWKTRVPTGENSASDVHHVLSYDKDLLDAHAESLCPLGIGRDLRTSLDIHRYAGSQQVFKQFEHADHDPPSLKYPPLDIEALGDTGPSSNRVDLVFFADGYTTGERDKFFSDAKRLAEDLSSNQTFYTVKPLLNFWGAFTPSKESGIGVGGKPKDTAFGLYRDGPELRGVLANKSDAALAGCASLGDGCDYAIVLGNDPLYGGIGGEYTSITASEANGPLVLRHELGHSIIDVGEEYDGGYAYFGVNAAPSTPSIGWSHWLSDPDAANGPVRAERSVMPLQAYPWTMMKAYEPWKVKFNSSGTYARHLIKFSLSGIPEAKDLDILLDGKHLKWSPKPGIGIDRWHYDIYNDIPLSDGTHEVQFVLKNSDRTTAQLCSVEVLEFGDEKEFVNDPSYYGAFPTFDLDNKTTYRPTYNSCLMRMVTSPDFCSVCLEGLWLSLLARVDLIDSVSASCVPPSWGPDWTRSISLDLLPLAQFREDGQSGKDRGEAYAVTWRKGGVVLEVHANKTALAVPDSAAPGVYTAEVEFMTDEVRKDEKGRLKASKVFVLDHTDSCAAKAARGEL</sequence>
<dbReference type="Pfam" id="PF09471">
    <property type="entry name" value="Peptidase_M64"/>
    <property type="match status" value="1"/>
</dbReference>
<dbReference type="EMBL" id="JH711578">
    <property type="protein sequence ID" value="EIW81109.1"/>
    <property type="molecule type" value="Genomic_DNA"/>
</dbReference>
<dbReference type="GeneID" id="19199800"/>
<evidence type="ECO:0000313" key="2">
    <source>
        <dbReference type="EMBL" id="EIW81109.1"/>
    </source>
</evidence>
<gene>
    <name evidence="2" type="ORF">CONPUDRAFT_124060</name>
</gene>
<dbReference type="OMA" id="ANDTHEL"/>
<protein>
    <recommendedName>
        <fullName evidence="4">IgA peptidase M64-domain-containing protein</fullName>
    </recommendedName>
</protein>
<dbReference type="GO" id="GO:0008237">
    <property type="term" value="F:metallopeptidase activity"/>
    <property type="evidence" value="ECO:0007669"/>
    <property type="project" value="InterPro"/>
</dbReference>
<proteinExistence type="predicted"/>
<feature type="chain" id="PRO_5024404737" description="IgA peptidase M64-domain-containing protein" evidence="1">
    <location>
        <begin position="17"/>
        <end position="621"/>
    </location>
</feature>
<evidence type="ECO:0008006" key="4">
    <source>
        <dbReference type="Google" id="ProtNLM"/>
    </source>
</evidence>
<dbReference type="InterPro" id="IPR024079">
    <property type="entry name" value="MetalloPept_cat_dom_sf"/>
</dbReference>
<reference evidence="3" key="1">
    <citation type="journal article" date="2012" name="Science">
        <title>The Paleozoic origin of enzymatic lignin decomposition reconstructed from 31 fungal genomes.</title>
        <authorList>
            <person name="Floudas D."/>
            <person name="Binder M."/>
            <person name="Riley R."/>
            <person name="Barry K."/>
            <person name="Blanchette R.A."/>
            <person name="Henrissat B."/>
            <person name="Martinez A.T."/>
            <person name="Otillar R."/>
            <person name="Spatafora J.W."/>
            <person name="Yadav J.S."/>
            <person name="Aerts A."/>
            <person name="Benoit I."/>
            <person name="Boyd A."/>
            <person name="Carlson A."/>
            <person name="Copeland A."/>
            <person name="Coutinho P.M."/>
            <person name="de Vries R.P."/>
            <person name="Ferreira P."/>
            <person name="Findley K."/>
            <person name="Foster B."/>
            <person name="Gaskell J."/>
            <person name="Glotzer D."/>
            <person name="Gorecki P."/>
            <person name="Heitman J."/>
            <person name="Hesse C."/>
            <person name="Hori C."/>
            <person name="Igarashi K."/>
            <person name="Jurgens J.A."/>
            <person name="Kallen N."/>
            <person name="Kersten P."/>
            <person name="Kohler A."/>
            <person name="Kuees U."/>
            <person name="Kumar T.K.A."/>
            <person name="Kuo A."/>
            <person name="LaButti K."/>
            <person name="Larrondo L.F."/>
            <person name="Lindquist E."/>
            <person name="Ling A."/>
            <person name="Lombard V."/>
            <person name="Lucas S."/>
            <person name="Lundell T."/>
            <person name="Martin R."/>
            <person name="McLaughlin D.J."/>
            <person name="Morgenstern I."/>
            <person name="Morin E."/>
            <person name="Murat C."/>
            <person name="Nagy L.G."/>
            <person name="Nolan M."/>
            <person name="Ohm R.A."/>
            <person name="Patyshakuliyeva A."/>
            <person name="Rokas A."/>
            <person name="Ruiz-Duenas F.J."/>
            <person name="Sabat G."/>
            <person name="Salamov A."/>
            <person name="Samejima M."/>
            <person name="Schmutz J."/>
            <person name="Slot J.C."/>
            <person name="St John F."/>
            <person name="Stenlid J."/>
            <person name="Sun H."/>
            <person name="Sun S."/>
            <person name="Syed K."/>
            <person name="Tsang A."/>
            <person name="Wiebenga A."/>
            <person name="Young D."/>
            <person name="Pisabarro A."/>
            <person name="Eastwood D.C."/>
            <person name="Martin F."/>
            <person name="Cullen D."/>
            <person name="Grigoriev I.V."/>
            <person name="Hibbett D.S."/>
        </authorList>
    </citation>
    <scope>NUCLEOTIDE SEQUENCE [LARGE SCALE GENOMIC DNA]</scope>
    <source>
        <strain evidence="3">RWD-64-598 SS2</strain>
    </source>
</reference>
<dbReference type="KEGG" id="cput:CONPUDRAFT_124060"/>
<dbReference type="OrthoDB" id="2961863at2759"/>
<dbReference type="InterPro" id="IPR019026">
    <property type="entry name" value="Peptidase_M64_IgA"/>
</dbReference>
<accession>A0A5M3MPJ7</accession>
<dbReference type="AlphaFoldDB" id="A0A5M3MPJ7"/>
<dbReference type="Gene3D" id="3.40.390.10">
    <property type="entry name" value="Collagenase (Catalytic Domain)"/>
    <property type="match status" value="1"/>
</dbReference>
<evidence type="ECO:0000256" key="1">
    <source>
        <dbReference type="SAM" id="SignalP"/>
    </source>
</evidence>
<dbReference type="Proteomes" id="UP000053558">
    <property type="component" value="Unassembled WGS sequence"/>
</dbReference>
<keyword evidence="3" id="KW-1185">Reference proteome</keyword>
<feature type="signal peptide" evidence="1">
    <location>
        <begin position="1"/>
        <end position="16"/>
    </location>
</feature>
<keyword evidence="1" id="KW-0732">Signal</keyword>
<evidence type="ECO:0000313" key="3">
    <source>
        <dbReference type="Proteomes" id="UP000053558"/>
    </source>
</evidence>
<organism evidence="2 3">
    <name type="scientific">Coniophora puteana (strain RWD-64-598)</name>
    <name type="common">Brown rot fungus</name>
    <dbReference type="NCBI Taxonomy" id="741705"/>
    <lineage>
        <taxon>Eukaryota</taxon>
        <taxon>Fungi</taxon>
        <taxon>Dikarya</taxon>
        <taxon>Basidiomycota</taxon>
        <taxon>Agaricomycotina</taxon>
        <taxon>Agaricomycetes</taxon>
        <taxon>Agaricomycetidae</taxon>
        <taxon>Boletales</taxon>
        <taxon>Coniophorineae</taxon>
        <taxon>Coniophoraceae</taxon>
        <taxon>Coniophora</taxon>
    </lineage>
</organism>
<name>A0A5M3MPJ7_CONPW</name>
<dbReference type="RefSeq" id="XP_007768528.1">
    <property type="nucleotide sequence ID" value="XM_007770338.1"/>
</dbReference>
<comment type="caution">
    <text evidence="2">The sequence shown here is derived from an EMBL/GenBank/DDBJ whole genome shotgun (WGS) entry which is preliminary data.</text>
</comment>